<reference evidence="3" key="1">
    <citation type="journal article" date="2021" name="PeerJ">
        <title>Extensive microbial diversity within the chicken gut microbiome revealed by metagenomics and culture.</title>
        <authorList>
            <person name="Gilroy R."/>
            <person name="Ravi A."/>
            <person name="Getino M."/>
            <person name="Pursley I."/>
            <person name="Horton D.L."/>
            <person name="Alikhan N.F."/>
            <person name="Baker D."/>
            <person name="Gharbi K."/>
            <person name="Hall N."/>
            <person name="Watson M."/>
            <person name="Adriaenssens E.M."/>
            <person name="Foster-Nyarko E."/>
            <person name="Jarju S."/>
            <person name="Secka A."/>
            <person name="Antonio M."/>
            <person name="Oren A."/>
            <person name="Chaudhuri R.R."/>
            <person name="La Ragione R."/>
            <person name="Hildebrand F."/>
            <person name="Pallen M.J."/>
        </authorList>
    </citation>
    <scope>NUCLEOTIDE SEQUENCE</scope>
    <source>
        <strain evidence="3">ChiHejej3B27-3195</strain>
    </source>
</reference>
<evidence type="ECO:0000256" key="1">
    <source>
        <dbReference type="SAM" id="Phobius"/>
    </source>
</evidence>
<keyword evidence="1" id="KW-1133">Transmembrane helix</keyword>
<keyword evidence="1" id="KW-0472">Membrane</keyword>
<dbReference type="InterPro" id="IPR009936">
    <property type="entry name" value="DUF1468"/>
</dbReference>
<feature type="domain" description="DUF1468" evidence="2">
    <location>
        <begin position="28"/>
        <end position="172"/>
    </location>
</feature>
<evidence type="ECO:0000313" key="4">
    <source>
        <dbReference type="Proteomes" id="UP000824151"/>
    </source>
</evidence>
<proteinExistence type="predicted"/>
<feature type="transmembrane region" description="Helical" evidence="1">
    <location>
        <begin position="145"/>
        <end position="167"/>
    </location>
</feature>
<sequence length="181" mass="19481">MTRTIDERTRPAETAGRSRRRSGVLIAYAVLTLLGFGFFLGSLQYEMYSADGQVGPAYLPRYASILLVVLGLLLVMQELRGRSRLAGDSGVEDEAAPLSRRTVIKLLVVFGLITIALLLVPVLGLILSLLLLIPALSIGVERMPVVTSLLVTVGAAVLAYILFIVVLQVPLPMGVFEGAFE</sequence>
<dbReference type="AlphaFoldDB" id="A0A9D1UU45"/>
<reference evidence="3" key="2">
    <citation type="submission" date="2021-04" db="EMBL/GenBank/DDBJ databases">
        <authorList>
            <person name="Gilroy R."/>
        </authorList>
    </citation>
    <scope>NUCLEOTIDE SEQUENCE</scope>
    <source>
        <strain evidence="3">ChiHejej3B27-3195</strain>
    </source>
</reference>
<dbReference type="EMBL" id="DXGD01000366">
    <property type="protein sequence ID" value="HIX00454.1"/>
    <property type="molecule type" value="Genomic_DNA"/>
</dbReference>
<evidence type="ECO:0000259" key="2">
    <source>
        <dbReference type="Pfam" id="PF07331"/>
    </source>
</evidence>
<keyword evidence="1" id="KW-0812">Transmembrane</keyword>
<organism evidence="3 4">
    <name type="scientific">Candidatus Nesterenkonia stercoripullorum</name>
    <dbReference type="NCBI Taxonomy" id="2838701"/>
    <lineage>
        <taxon>Bacteria</taxon>
        <taxon>Bacillati</taxon>
        <taxon>Actinomycetota</taxon>
        <taxon>Actinomycetes</taxon>
        <taxon>Micrococcales</taxon>
        <taxon>Micrococcaceae</taxon>
        <taxon>Nesterenkonia</taxon>
    </lineage>
</organism>
<feature type="transmembrane region" description="Helical" evidence="1">
    <location>
        <begin position="57"/>
        <end position="75"/>
    </location>
</feature>
<evidence type="ECO:0000313" key="3">
    <source>
        <dbReference type="EMBL" id="HIX00454.1"/>
    </source>
</evidence>
<name>A0A9D1UU45_9MICC</name>
<dbReference type="Proteomes" id="UP000824151">
    <property type="component" value="Unassembled WGS sequence"/>
</dbReference>
<comment type="caution">
    <text evidence="3">The sequence shown here is derived from an EMBL/GenBank/DDBJ whole genome shotgun (WGS) entry which is preliminary data.</text>
</comment>
<protein>
    <submittedName>
        <fullName evidence="3">Tripartite tricarboxylate transporter TctB family protein</fullName>
    </submittedName>
</protein>
<accession>A0A9D1UU45</accession>
<gene>
    <name evidence="3" type="ORF">H9871_09965</name>
</gene>
<feature type="transmembrane region" description="Helical" evidence="1">
    <location>
        <begin position="25"/>
        <end position="45"/>
    </location>
</feature>
<feature type="transmembrane region" description="Helical" evidence="1">
    <location>
        <begin position="106"/>
        <end position="133"/>
    </location>
</feature>
<dbReference type="Pfam" id="PF07331">
    <property type="entry name" value="TctB"/>
    <property type="match status" value="1"/>
</dbReference>